<proteinExistence type="predicted"/>
<evidence type="ECO:0000313" key="1">
    <source>
        <dbReference type="EMBL" id="QHT35555.1"/>
    </source>
</evidence>
<sequence length="94" mass="10749">MASTTCPICDTQLLTHASYGVAKTAGCRMCDESVCPECYHGMRYTCKIFKIEKEKHVCIFCKSLDYKYFMYKTLYDSTGEFMCSECAEAILTKE</sequence>
<protein>
    <submittedName>
        <fullName evidence="1">Uncharacterized protein</fullName>
    </submittedName>
</protein>
<dbReference type="AlphaFoldDB" id="A0A6C0F8R8"/>
<reference evidence="1" key="1">
    <citation type="journal article" date="2020" name="Nature">
        <title>Giant virus diversity and host interactions through global metagenomics.</title>
        <authorList>
            <person name="Schulz F."/>
            <person name="Roux S."/>
            <person name="Paez-Espino D."/>
            <person name="Jungbluth S."/>
            <person name="Walsh D.A."/>
            <person name="Denef V.J."/>
            <person name="McMahon K.D."/>
            <person name="Konstantinidis K.T."/>
            <person name="Eloe-Fadrosh E.A."/>
            <person name="Kyrpides N.C."/>
            <person name="Woyke T."/>
        </authorList>
    </citation>
    <scope>NUCLEOTIDE SEQUENCE</scope>
    <source>
        <strain evidence="1">GVMAG-M-3300009180-45</strain>
    </source>
</reference>
<name>A0A6C0F8R8_9ZZZZ</name>
<dbReference type="EMBL" id="MN739023">
    <property type="protein sequence ID" value="QHT35555.1"/>
    <property type="molecule type" value="Genomic_DNA"/>
</dbReference>
<organism evidence="1">
    <name type="scientific">viral metagenome</name>
    <dbReference type="NCBI Taxonomy" id="1070528"/>
    <lineage>
        <taxon>unclassified sequences</taxon>
        <taxon>metagenomes</taxon>
        <taxon>organismal metagenomes</taxon>
    </lineage>
</organism>
<accession>A0A6C0F8R8</accession>